<dbReference type="Proteomes" id="UP001169823">
    <property type="component" value="Unassembled WGS sequence"/>
</dbReference>
<evidence type="ECO:0000313" key="2">
    <source>
        <dbReference type="Proteomes" id="UP001169823"/>
    </source>
</evidence>
<dbReference type="EMBL" id="JAUOPJ010000008">
    <property type="protein sequence ID" value="MDO6457429.1"/>
    <property type="molecule type" value="Genomic_DNA"/>
</dbReference>
<proteinExistence type="predicted"/>
<reference evidence="1" key="1">
    <citation type="submission" date="2023-07" db="EMBL/GenBank/DDBJ databases">
        <title>Genome content predicts the carbon catabolic preferences of heterotrophic bacteria.</title>
        <authorList>
            <person name="Gralka M."/>
        </authorList>
    </citation>
    <scope>NUCLEOTIDE SEQUENCE</scope>
    <source>
        <strain evidence="1">I2M02</strain>
    </source>
</reference>
<dbReference type="RefSeq" id="WP_303484070.1">
    <property type="nucleotide sequence ID" value="NZ_JAUOPJ010000008.1"/>
</dbReference>
<comment type="caution">
    <text evidence="1">The sequence shown here is derived from an EMBL/GenBank/DDBJ whole genome shotgun (WGS) entry which is preliminary data.</text>
</comment>
<sequence>MRDGLIGEFIFGGSEKGSTYNGAPNTYDFATKVGEPTLGAGYGVFEGETGYYTSNITDPGEITIVAVAAPPDDFVPASRFGIVGNFPAAVSAKNTSMYCGTGTTIAFQAGQDLTIGNIELDRSLFTDWTTFIGRAGVGQDFQCDFEMRKGGVSLDSAAMDTTGSTRIYDTSSPFLLGALSDYAGFLGEIKLACVLIWSRVLSDVEVNEVVSDLQEFAASRGISA</sequence>
<gene>
    <name evidence="1" type="ORF">Q4494_10080</name>
</gene>
<protein>
    <recommendedName>
        <fullName evidence="3">Peptidase A1 domain-containing protein</fullName>
    </recommendedName>
</protein>
<accession>A0AAW7XVU6</accession>
<evidence type="ECO:0000313" key="1">
    <source>
        <dbReference type="EMBL" id="MDO6457429.1"/>
    </source>
</evidence>
<organism evidence="1 2">
    <name type="scientific">Celeribacter halophilus</name>
    <dbReference type="NCBI Taxonomy" id="576117"/>
    <lineage>
        <taxon>Bacteria</taxon>
        <taxon>Pseudomonadati</taxon>
        <taxon>Pseudomonadota</taxon>
        <taxon>Alphaproteobacteria</taxon>
        <taxon>Rhodobacterales</taxon>
        <taxon>Roseobacteraceae</taxon>
        <taxon>Celeribacter</taxon>
    </lineage>
</organism>
<evidence type="ECO:0008006" key="3">
    <source>
        <dbReference type="Google" id="ProtNLM"/>
    </source>
</evidence>
<dbReference type="AlphaFoldDB" id="A0AAW7XVU6"/>
<name>A0AAW7XVU6_9RHOB</name>